<dbReference type="Proteomes" id="UP000053424">
    <property type="component" value="Unassembled WGS sequence"/>
</dbReference>
<organism evidence="2 3">
    <name type="scientific">Hebeloma cylindrosporum</name>
    <dbReference type="NCBI Taxonomy" id="76867"/>
    <lineage>
        <taxon>Eukaryota</taxon>
        <taxon>Fungi</taxon>
        <taxon>Dikarya</taxon>
        <taxon>Basidiomycota</taxon>
        <taxon>Agaricomycotina</taxon>
        <taxon>Agaricomycetes</taxon>
        <taxon>Agaricomycetidae</taxon>
        <taxon>Agaricales</taxon>
        <taxon>Agaricineae</taxon>
        <taxon>Hymenogastraceae</taxon>
        <taxon>Hebeloma</taxon>
    </lineage>
</organism>
<feature type="non-terminal residue" evidence="2">
    <location>
        <position position="1"/>
    </location>
</feature>
<dbReference type="AlphaFoldDB" id="A0A0C2YHE5"/>
<protein>
    <submittedName>
        <fullName evidence="2">Uncharacterized protein</fullName>
    </submittedName>
</protein>
<dbReference type="EMBL" id="KN831768">
    <property type="protein sequence ID" value="KIM49138.1"/>
    <property type="molecule type" value="Genomic_DNA"/>
</dbReference>
<accession>A0A0C2YHE5</accession>
<feature type="signal peptide" evidence="1">
    <location>
        <begin position="1"/>
        <end position="24"/>
    </location>
</feature>
<reference evidence="2 3" key="1">
    <citation type="submission" date="2014-04" db="EMBL/GenBank/DDBJ databases">
        <authorList>
            <consortium name="DOE Joint Genome Institute"/>
            <person name="Kuo A."/>
            <person name="Gay G."/>
            <person name="Dore J."/>
            <person name="Kohler A."/>
            <person name="Nagy L.G."/>
            <person name="Floudas D."/>
            <person name="Copeland A."/>
            <person name="Barry K.W."/>
            <person name="Cichocki N."/>
            <person name="Veneault-Fourrey C."/>
            <person name="LaButti K."/>
            <person name="Lindquist E.A."/>
            <person name="Lipzen A."/>
            <person name="Lundell T."/>
            <person name="Morin E."/>
            <person name="Murat C."/>
            <person name="Sun H."/>
            <person name="Tunlid A."/>
            <person name="Henrissat B."/>
            <person name="Grigoriev I.V."/>
            <person name="Hibbett D.S."/>
            <person name="Martin F."/>
            <person name="Nordberg H.P."/>
            <person name="Cantor M.N."/>
            <person name="Hua S.X."/>
        </authorList>
    </citation>
    <scope>NUCLEOTIDE SEQUENCE [LARGE SCALE GENOMIC DNA]</scope>
    <source>
        <strain evidence="3">h7</strain>
    </source>
</reference>
<sequence length="99" mass="11331">MEMLLYASILAFSFFWTSLNWSVSREILGMAIRDQLTKSDVNEPRKILKKMQNIFRVCIRVCGGQVSPHIQPFSKLFLTPADTGALPERLHPKPRSQVV</sequence>
<keyword evidence="3" id="KW-1185">Reference proteome</keyword>
<evidence type="ECO:0000313" key="3">
    <source>
        <dbReference type="Proteomes" id="UP000053424"/>
    </source>
</evidence>
<gene>
    <name evidence="2" type="ORF">M413DRAFT_438305</name>
</gene>
<proteinExistence type="predicted"/>
<keyword evidence="1" id="KW-0732">Signal</keyword>
<evidence type="ECO:0000256" key="1">
    <source>
        <dbReference type="SAM" id="SignalP"/>
    </source>
</evidence>
<feature type="chain" id="PRO_5002159304" evidence="1">
    <location>
        <begin position="25"/>
        <end position="99"/>
    </location>
</feature>
<reference evidence="3" key="2">
    <citation type="submission" date="2015-01" db="EMBL/GenBank/DDBJ databases">
        <title>Evolutionary Origins and Diversification of the Mycorrhizal Mutualists.</title>
        <authorList>
            <consortium name="DOE Joint Genome Institute"/>
            <consortium name="Mycorrhizal Genomics Consortium"/>
            <person name="Kohler A."/>
            <person name="Kuo A."/>
            <person name="Nagy L.G."/>
            <person name="Floudas D."/>
            <person name="Copeland A."/>
            <person name="Barry K.W."/>
            <person name="Cichocki N."/>
            <person name="Veneault-Fourrey C."/>
            <person name="LaButti K."/>
            <person name="Lindquist E.A."/>
            <person name="Lipzen A."/>
            <person name="Lundell T."/>
            <person name="Morin E."/>
            <person name="Murat C."/>
            <person name="Riley R."/>
            <person name="Ohm R."/>
            <person name="Sun H."/>
            <person name="Tunlid A."/>
            <person name="Henrissat B."/>
            <person name="Grigoriev I.V."/>
            <person name="Hibbett D.S."/>
            <person name="Martin F."/>
        </authorList>
    </citation>
    <scope>NUCLEOTIDE SEQUENCE [LARGE SCALE GENOMIC DNA]</scope>
    <source>
        <strain evidence="3">h7</strain>
    </source>
</reference>
<name>A0A0C2YHE5_HEBCY</name>
<dbReference type="HOGENOM" id="CLU_2320663_0_0_1"/>
<evidence type="ECO:0000313" key="2">
    <source>
        <dbReference type="EMBL" id="KIM49138.1"/>
    </source>
</evidence>